<evidence type="ECO:0000313" key="1">
    <source>
        <dbReference type="EMBL" id="MBX56423.1"/>
    </source>
</evidence>
<protein>
    <submittedName>
        <fullName evidence="1">Uncharacterized protein</fullName>
    </submittedName>
</protein>
<name>A0A2P2PNV6_RHIMU</name>
<dbReference type="AlphaFoldDB" id="A0A2P2PNV6"/>
<accession>A0A2P2PNV6</accession>
<proteinExistence type="predicted"/>
<dbReference type="EMBL" id="GGEC01075939">
    <property type="protein sequence ID" value="MBX56423.1"/>
    <property type="molecule type" value="Transcribed_RNA"/>
</dbReference>
<sequence length="27" mass="3220">MQLYPCFTSRLFLQLEPVTSWSQESDL</sequence>
<organism evidence="1">
    <name type="scientific">Rhizophora mucronata</name>
    <name type="common">Asiatic mangrove</name>
    <dbReference type="NCBI Taxonomy" id="61149"/>
    <lineage>
        <taxon>Eukaryota</taxon>
        <taxon>Viridiplantae</taxon>
        <taxon>Streptophyta</taxon>
        <taxon>Embryophyta</taxon>
        <taxon>Tracheophyta</taxon>
        <taxon>Spermatophyta</taxon>
        <taxon>Magnoliopsida</taxon>
        <taxon>eudicotyledons</taxon>
        <taxon>Gunneridae</taxon>
        <taxon>Pentapetalae</taxon>
        <taxon>rosids</taxon>
        <taxon>fabids</taxon>
        <taxon>Malpighiales</taxon>
        <taxon>Rhizophoraceae</taxon>
        <taxon>Rhizophora</taxon>
    </lineage>
</organism>
<reference evidence="1" key="1">
    <citation type="submission" date="2018-02" db="EMBL/GenBank/DDBJ databases">
        <title>Rhizophora mucronata_Transcriptome.</title>
        <authorList>
            <person name="Meera S.P."/>
            <person name="Sreeshan A."/>
            <person name="Augustine A."/>
        </authorList>
    </citation>
    <scope>NUCLEOTIDE SEQUENCE</scope>
    <source>
        <tissue evidence="1">Leaf</tissue>
    </source>
</reference>